<evidence type="ECO:0000313" key="7">
    <source>
        <dbReference type="EMBL" id="OGY54755.1"/>
    </source>
</evidence>
<dbReference type="GO" id="GO:0016787">
    <property type="term" value="F:hydrolase activity"/>
    <property type="evidence" value="ECO:0007669"/>
    <property type="project" value="UniProtKB-KW"/>
</dbReference>
<evidence type="ECO:0000256" key="5">
    <source>
        <dbReference type="ARBA" id="ARBA00022801"/>
    </source>
</evidence>
<evidence type="ECO:0000256" key="2">
    <source>
        <dbReference type="ARBA" id="ARBA00022649"/>
    </source>
</evidence>
<dbReference type="GO" id="GO:0004540">
    <property type="term" value="F:RNA nuclease activity"/>
    <property type="evidence" value="ECO:0007669"/>
    <property type="project" value="InterPro"/>
</dbReference>
<dbReference type="InterPro" id="IPR037038">
    <property type="entry name" value="HepT-like_sf"/>
</dbReference>
<dbReference type="PANTHER" id="PTHR34139">
    <property type="entry name" value="UPF0331 PROTEIN MJ0127"/>
    <property type="match status" value="1"/>
</dbReference>
<keyword evidence="2" id="KW-1277">Toxin-antitoxin system</keyword>
<name>A0A1G1YQX7_9BACT</name>
<keyword evidence="3" id="KW-0540">Nuclease</keyword>
<protein>
    <recommendedName>
        <fullName evidence="9">DUF86 domain-containing protein</fullName>
    </recommendedName>
</protein>
<organism evidence="7 8">
    <name type="scientific">Candidatus Buchananbacteria bacterium RIFCSPLOWO2_01_FULL_56_15</name>
    <dbReference type="NCBI Taxonomy" id="1797547"/>
    <lineage>
        <taxon>Bacteria</taxon>
        <taxon>Candidatus Buchananiibacteriota</taxon>
    </lineage>
</organism>
<dbReference type="InterPro" id="IPR051813">
    <property type="entry name" value="HepT_RNase_toxin"/>
</dbReference>
<evidence type="ECO:0000313" key="8">
    <source>
        <dbReference type="Proteomes" id="UP000178944"/>
    </source>
</evidence>
<evidence type="ECO:0000256" key="3">
    <source>
        <dbReference type="ARBA" id="ARBA00022722"/>
    </source>
</evidence>
<accession>A0A1G1YQX7</accession>
<reference evidence="7 8" key="1">
    <citation type="journal article" date="2016" name="Nat. Commun.">
        <title>Thousands of microbial genomes shed light on interconnected biogeochemical processes in an aquifer system.</title>
        <authorList>
            <person name="Anantharaman K."/>
            <person name="Brown C.T."/>
            <person name="Hug L.A."/>
            <person name="Sharon I."/>
            <person name="Castelle C.J."/>
            <person name="Probst A.J."/>
            <person name="Thomas B.C."/>
            <person name="Singh A."/>
            <person name="Wilkins M.J."/>
            <person name="Karaoz U."/>
            <person name="Brodie E.L."/>
            <person name="Williams K.H."/>
            <person name="Hubbard S.S."/>
            <person name="Banfield J.F."/>
        </authorList>
    </citation>
    <scope>NUCLEOTIDE SEQUENCE [LARGE SCALE GENOMIC DNA]</scope>
</reference>
<evidence type="ECO:0000256" key="6">
    <source>
        <dbReference type="ARBA" id="ARBA00024207"/>
    </source>
</evidence>
<dbReference type="PANTHER" id="PTHR34139:SF1">
    <property type="entry name" value="RNASE MJ1380-RELATED"/>
    <property type="match status" value="1"/>
</dbReference>
<evidence type="ECO:0008006" key="9">
    <source>
        <dbReference type="Google" id="ProtNLM"/>
    </source>
</evidence>
<dbReference type="Gene3D" id="1.20.120.580">
    <property type="entry name" value="bsu32300-like"/>
    <property type="match status" value="1"/>
</dbReference>
<keyword evidence="1" id="KW-0597">Phosphoprotein</keyword>
<keyword evidence="5" id="KW-0378">Hydrolase</keyword>
<gene>
    <name evidence="7" type="ORF">A2951_01995</name>
</gene>
<dbReference type="Proteomes" id="UP000178944">
    <property type="component" value="Unassembled WGS sequence"/>
</dbReference>
<dbReference type="GO" id="GO:0000166">
    <property type="term" value="F:nucleotide binding"/>
    <property type="evidence" value="ECO:0007669"/>
    <property type="project" value="UniProtKB-KW"/>
</dbReference>
<dbReference type="SUPFAM" id="SSF81593">
    <property type="entry name" value="Nucleotidyltransferase substrate binding subunit/domain"/>
    <property type="match status" value="1"/>
</dbReference>
<evidence type="ECO:0000256" key="1">
    <source>
        <dbReference type="ARBA" id="ARBA00022553"/>
    </source>
</evidence>
<comment type="caution">
    <text evidence="7">The sequence shown here is derived from an EMBL/GenBank/DDBJ whole genome shotgun (WGS) entry which is preliminary data.</text>
</comment>
<sequence length="111" mass="12874">MSKRNSKLYLDDIKTAIDKIDRYSKGLSFDLFSRDNLVVDAIVRNLGVIGEAAKNIPNDFKEEHQDIPWNKIAGMRNIIVHEYFSVDAEILWKTIKQDIPELKKLIDRVKS</sequence>
<proteinExistence type="inferred from homology"/>
<evidence type="ECO:0000256" key="4">
    <source>
        <dbReference type="ARBA" id="ARBA00022741"/>
    </source>
</evidence>
<keyword evidence="4" id="KW-0547">Nucleotide-binding</keyword>
<dbReference type="GO" id="GO:0110001">
    <property type="term" value="C:toxin-antitoxin complex"/>
    <property type="evidence" value="ECO:0007669"/>
    <property type="project" value="InterPro"/>
</dbReference>
<dbReference type="InterPro" id="IPR008201">
    <property type="entry name" value="HepT-like"/>
</dbReference>
<dbReference type="AlphaFoldDB" id="A0A1G1YQX7"/>
<dbReference type="EMBL" id="MHIQ01000019">
    <property type="protein sequence ID" value="OGY54755.1"/>
    <property type="molecule type" value="Genomic_DNA"/>
</dbReference>
<dbReference type="Pfam" id="PF01934">
    <property type="entry name" value="HepT-like"/>
    <property type="match status" value="1"/>
</dbReference>
<comment type="similarity">
    <text evidence="6">Belongs to the HepT RNase toxin family.</text>
</comment>